<dbReference type="InterPro" id="IPR043565">
    <property type="entry name" value="PAX_fam"/>
</dbReference>
<dbReference type="PANTHER" id="PTHR45636">
    <property type="entry name" value="PAIRED BOX PROTEIN PAX-6-RELATED-RELATED"/>
    <property type="match status" value="1"/>
</dbReference>
<evidence type="ECO:0000256" key="7">
    <source>
        <dbReference type="ARBA" id="ARBA00023242"/>
    </source>
</evidence>
<comment type="subcellular location">
    <subcellularLocation>
        <location evidence="1">Nucleus</location>
    </subcellularLocation>
</comment>
<keyword evidence="7" id="KW-0539">Nucleus</keyword>
<keyword evidence="3" id="KW-0563">Paired box</keyword>
<dbReference type="FunFam" id="1.10.10.10:FF:000003">
    <property type="entry name" value="Paired box protein Pax-6"/>
    <property type="match status" value="1"/>
</dbReference>
<reference evidence="11" key="1">
    <citation type="submission" date="2022-11" db="UniProtKB">
        <authorList>
            <consortium name="WormBaseParasite"/>
        </authorList>
    </citation>
    <scope>IDENTIFICATION</scope>
</reference>
<evidence type="ECO:0000256" key="6">
    <source>
        <dbReference type="ARBA" id="ARBA00023163"/>
    </source>
</evidence>
<dbReference type="Proteomes" id="UP000887565">
    <property type="component" value="Unplaced"/>
</dbReference>
<feature type="compositionally biased region" description="Low complexity" evidence="8">
    <location>
        <begin position="26"/>
        <end position="40"/>
    </location>
</feature>
<keyword evidence="6" id="KW-0804">Transcription</keyword>
<sequence length="193" mass="21417">MLFGQNADKKPMIKNDTYKKGQQQGVPTIASSTTTSSSKPKVATPTVVAKIEQYKRENHTIFAWEIREKLVAEGVCPYGTAPSVSSINRILRAKAAERLTEELAQFLNNAFTPTTVYPTEPQRYSAAPPTLPRLPMLLTAPPVQDPFLIAPSSNRSVFSQRILTGKRGEVQNDLPLDLTRNKRKSAFKLVLHP</sequence>
<dbReference type="Gene3D" id="1.10.10.10">
    <property type="entry name" value="Winged helix-like DNA-binding domain superfamily/Winged helix DNA-binding domain"/>
    <property type="match status" value="1"/>
</dbReference>
<dbReference type="SUPFAM" id="SSF46689">
    <property type="entry name" value="Homeodomain-like"/>
    <property type="match status" value="1"/>
</dbReference>
<organism evidence="10 11">
    <name type="scientific">Romanomermis culicivorax</name>
    <name type="common">Nematode worm</name>
    <dbReference type="NCBI Taxonomy" id="13658"/>
    <lineage>
        <taxon>Eukaryota</taxon>
        <taxon>Metazoa</taxon>
        <taxon>Ecdysozoa</taxon>
        <taxon>Nematoda</taxon>
        <taxon>Enoplea</taxon>
        <taxon>Dorylaimia</taxon>
        <taxon>Mermithida</taxon>
        <taxon>Mermithoidea</taxon>
        <taxon>Mermithidae</taxon>
        <taxon>Romanomermis</taxon>
    </lineage>
</organism>
<keyword evidence="2" id="KW-0217">Developmental protein</keyword>
<name>A0A915J7V0_ROMCU</name>
<dbReference type="AlphaFoldDB" id="A0A915J7V0"/>
<evidence type="ECO:0000256" key="5">
    <source>
        <dbReference type="ARBA" id="ARBA00023125"/>
    </source>
</evidence>
<evidence type="ECO:0000256" key="2">
    <source>
        <dbReference type="ARBA" id="ARBA00022473"/>
    </source>
</evidence>
<evidence type="ECO:0000259" key="9">
    <source>
        <dbReference type="PROSITE" id="PS51057"/>
    </source>
</evidence>
<dbReference type="GO" id="GO:0000981">
    <property type="term" value="F:DNA-binding transcription factor activity, RNA polymerase II-specific"/>
    <property type="evidence" value="ECO:0007669"/>
    <property type="project" value="TreeGrafter"/>
</dbReference>
<keyword evidence="4" id="KW-0805">Transcription regulation</keyword>
<evidence type="ECO:0000313" key="11">
    <source>
        <dbReference type="WBParaSite" id="nRc.2.0.1.t21819-RA"/>
    </source>
</evidence>
<dbReference type="PROSITE" id="PS51057">
    <property type="entry name" value="PAIRED_2"/>
    <property type="match status" value="1"/>
</dbReference>
<keyword evidence="5" id="KW-0238">DNA-binding</keyword>
<protein>
    <submittedName>
        <fullName evidence="11">Paired domain-containing protein</fullName>
    </submittedName>
</protein>
<feature type="compositionally biased region" description="Basic and acidic residues" evidence="8">
    <location>
        <begin position="7"/>
        <end position="19"/>
    </location>
</feature>
<feature type="domain" description="Paired" evidence="9">
    <location>
        <begin position="1"/>
        <end position="94"/>
    </location>
</feature>
<dbReference type="InterPro" id="IPR009057">
    <property type="entry name" value="Homeodomain-like_sf"/>
</dbReference>
<evidence type="ECO:0000313" key="10">
    <source>
        <dbReference type="Proteomes" id="UP000887565"/>
    </source>
</evidence>
<dbReference type="SMART" id="SM00351">
    <property type="entry name" value="PAX"/>
    <property type="match status" value="1"/>
</dbReference>
<evidence type="ECO:0000256" key="3">
    <source>
        <dbReference type="ARBA" id="ARBA00022724"/>
    </source>
</evidence>
<feature type="region of interest" description="Disordered" evidence="8">
    <location>
        <begin position="1"/>
        <end position="40"/>
    </location>
</feature>
<evidence type="ECO:0000256" key="4">
    <source>
        <dbReference type="ARBA" id="ARBA00023015"/>
    </source>
</evidence>
<proteinExistence type="predicted"/>
<dbReference type="InterPro" id="IPR036388">
    <property type="entry name" value="WH-like_DNA-bd_sf"/>
</dbReference>
<accession>A0A915J7V0</accession>
<keyword evidence="10" id="KW-1185">Reference proteome</keyword>
<evidence type="ECO:0000256" key="8">
    <source>
        <dbReference type="SAM" id="MobiDB-lite"/>
    </source>
</evidence>
<dbReference type="InterPro" id="IPR001523">
    <property type="entry name" value="Paired_dom"/>
</dbReference>
<dbReference type="Pfam" id="PF00292">
    <property type="entry name" value="PAX"/>
    <property type="match status" value="1"/>
</dbReference>
<dbReference type="GO" id="GO:0005634">
    <property type="term" value="C:nucleus"/>
    <property type="evidence" value="ECO:0007669"/>
    <property type="project" value="UniProtKB-SubCell"/>
</dbReference>
<evidence type="ECO:0000256" key="1">
    <source>
        <dbReference type="ARBA" id="ARBA00004123"/>
    </source>
</evidence>
<dbReference type="GO" id="GO:0000978">
    <property type="term" value="F:RNA polymerase II cis-regulatory region sequence-specific DNA binding"/>
    <property type="evidence" value="ECO:0007669"/>
    <property type="project" value="TreeGrafter"/>
</dbReference>
<dbReference type="WBParaSite" id="nRc.2.0.1.t21819-RA">
    <property type="protein sequence ID" value="nRc.2.0.1.t21819-RA"/>
    <property type="gene ID" value="nRc.2.0.1.g21819"/>
</dbReference>
<dbReference type="PANTHER" id="PTHR45636:SF50">
    <property type="entry name" value="EYEGONE, ISOFORM A-RELATED"/>
    <property type="match status" value="1"/>
</dbReference>